<feature type="transmembrane region" description="Helical" evidence="1">
    <location>
        <begin position="42"/>
        <end position="69"/>
    </location>
</feature>
<keyword evidence="1" id="KW-0472">Membrane</keyword>
<evidence type="ECO:0000313" key="3">
    <source>
        <dbReference type="Proteomes" id="UP000031552"/>
    </source>
</evidence>
<keyword evidence="1" id="KW-1133">Transmembrane helix</keyword>
<keyword evidence="3" id="KW-1185">Reference proteome</keyword>
<dbReference type="EMBL" id="CCEJ010000005">
    <property type="protein sequence ID" value="CDR34166.1"/>
    <property type="molecule type" value="Genomic_DNA"/>
</dbReference>
<dbReference type="RefSeq" id="WP_041017696.1">
    <property type="nucleotide sequence ID" value="NZ_CCEJ010000005.1"/>
</dbReference>
<evidence type="ECO:0000256" key="1">
    <source>
        <dbReference type="SAM" id="Phobius"/>
    </source>
</evidence>
<name>A0A090CZB1_9BACT</name>
<dbReference type="Proteomes" id="UP000031552">
    <property type="component" value="Unassembled WGS sequence"/>
</dbReference>
<accession>A0A090CZB1</accession>
<organism evidence="2 3">
    <name type="scientific">Candidatus Criblamydia sequanensis CRIB-18</name>
    <dbReference type="NCBI Taxonomy" id="1437425"/>
    <lineage>
        <taxon>Bacteria</taxon>
        <taxon>Pseudomonadati</taxon>
        <taxon>Chlamydiota</taxon>
        <taxon>Chlamydiia</taxon>
        <taxon>Parachlamydiales</taxon>
        <taxon>Candidatus Criblamydiaceae</taxon>
        <taxon>Candidatus Criblamydia</taxon>
    </lineage>
</organism>
<sequence length="140" mass="14391">MQQLPQLVIQILRLLEAVVDITAEADTMAAEVVTVVVVIGEAAVVVIGMVVAAITGVAAIGITAIEIIIAHGAVAHLTTIPIATTITTPTLILTITITPMAAVTIIQVPVPASTSNLADRLGHVITLSQDNETQELSKSS</sequence>
<evidence type="ECO:0000313" key="2">
    <source>
        <dbReference type="EMBL" id="CDR34166.1"/>
    </source>
</evidence>
<reference evidence="2" key="1">
    <citation type="submission" date="2013-12" db="EMBL/GenBank/DDBJ databases">
        <authorList>
            <person name="Linke B."/>
        </authorList>
    </citation>
    <scope>NUCLEOTIDE SEQUENCE [LARGE SCALE GENOMIC DNA]</scope>
    <source>
        <strain evidence="2">CRIB-18</strain>
    </source>
</reference>
<dbReference type="AlphaFoldDB" id="A0A090CZB1"/>
<proteinExistence type="predicted"/>
<gene>
    <name evidence="2" type="ORF">CSEC_1346</name>
</gene>
<reference evidence="2" key="2">
    <citation type="submission" date="2014-09" db="EMBL/GenBank/DDBJ databases">
        <title>Criblamydia sequanensis harbors a mega-plasmid encoding arsenite resistance.</title>
        <authorList>
            <person name="Bertelli C."/>
            <person name="Goesmann A."/>
            <person name="Greub G."/>
        </authorList>
    </citation>
    <scope>NUCLEOTIDE SEQUENCE [LARGE SCALE GENOMIC DNA]</scope>
    <source>
        <strain evidence="2">CRIB-18</strain>
    </source>
</reference>
<keyword evidence="1" id="KW-0812">Transmembrane</keyword>
<comment type="caution">
    <text evidence="2">The sequence shown here is derived from an EMBL/GenBank/DDBJ whole genome shotgun (WGS) entry which is preliminary data.</text>
</comment>
<protein>
    <submittedName>
        <fullName evidence="2">Membrane protein</fullName>
    </submittedName>
</protein>